<dbReference type="EnsemblPlants" id="MELO3C030053.2.1">
    <property type="protein sequence ID" value="MELO3C030053.2.1"/>
    <property type="gene ID" value="MELO3C030053.2"/>
</dbReference>
<evidence type="ECO:0000313" key="2">
    <source>
        <dbReference type="EnsemblPlants" id="MELO3C030053.2.1"/>
    </source>
</evidence>
<feature type="region of interest" description="Disordered" evidence="1">
    <location>
        <begin position="1"/>
        <end position="42"/>
    </location>
</feature>
<name>A0A9I9E887_CUCME</name>
<accession>A0A9I9E887</accession>
<evidence type="ECO:0000256" key="1">
    <source>
        <dbReference type="SAM" id="MobiDB-lite"/>
    </source>
</evidence>
<dbReference type="AlphaFoldDB" id="A0A9I9E887"/>
<sequence length="42" mass="4846">MSGKGNHITITPKNDFKEGRRKGDKKGDRDEVDCERRSGKWI</sequence>
<organism evidence="2">
    <name type="scientific">Cucumis melo</name>
    <name type="common">Muskmelon</name>
    <dbReference type="NCBI Taxonomy" id="3656"/>
    <lineage>
        <taxon>Eukaryota</taxon>
        <taxon>Viridiplantae</taxon>
        <taxon>Streptophyta</taxon>
        <taxon>Embryophyta</taxon>
        <taxon>Tracheophyta</taxon>
        <taxon>Spermatophyta</taxon>
        <taxon>Magnoliopsida</taxon>
        <taxon>eudicotyledons</taxon>
        <taxon>Gunneridae</taxon>
        <taxon>Pentapetalae</taxon>
        <taxon>rosids</taxon>
        <taxon>fabids</taxon>
        <taxon>Cucurbitales</taxon>
        <taxon>Cucurbitaceae</taxon>
        <taxon>Benincaseae</taxon>
        <taxon>Cucumis</taxon>
    </lineage>
</organism>
<reference evidence="2" key="1">
    <citation type="submission" date="2023-03" db="UniProtKB">
        <authorList>
            <consortium name="EnsemblPlants"/>
        </authorList>
    </citation>
    <scope>IDENTIFICATION</scope>
</reference>
<protein>
    <submittedName>
        <fullName evidence="2">Uncharacterized protein</fullName>
    </submittedName>
</protein>
<dbReference type="Gramene" id="MELO3C030053.2.1">
    <property type="protein sequence ID" value="MELO3C030053.2.1"/>
    <property type="gene ID" value="MELO3C030053.2"/>
</dbReference>
<feature type="compositionally biased region" description="Basic and acidic residues" evidence="1">
    <location>
        <begin position="25"/>
        <end position="42"/>
    </location>
</feature>
<proteinExistence type="predicted"/>